<protein>
    <submittedName>
        <fullName evidence="1">Uncharacterized protein</fullName>
    </submittedName>
</protein>
<name>A0A838AAL4_9PSEU</name>
<sequence length="134" mass="14414">MSLLTADEILATDDIPYEDVEVPEWGGTVRVRGLTGTQRARVNGTMMAIKGQDVQVKSDAIAETEIRIVALSLVDEQFQPLFSITQTRKLGEKNAGVISRLFAKANELSGLKKDAVEEMAGNSAAAQSDDSTSD</sequence>
<reference evidence="1 2" key="1">
    <citation type="submission" date="2020-07" db="EMBL/GenBank/DDBJ databases">
        <title>Genome of Haloechinothrix sp.</title>
        <authorList>
            <person name="Tang S.-K."/>
            <person name="Yang L."/>
            <person name="Zhu W.-Y."/>
        </authorList>
    </citation>
    <scope>NUCLEOTIDE SEQUENCE [LARGE SCALE GENOMIC DNA]</scope>
    <source>
        <strain evidence="1 2">YIM 98757</strain>
    </source>
</reference>
<evidence type="ECO:0000313" key="2">
    <source>
        <dbReference type="Proteomes" id="UP000582974"/>
    </source>
</evidence>
<dbReference type="InterPro" id="IPR038556">
    <property type="entry name" value="TAC_Gp13-like_sf"/>
</dbReference>
<keyword evidence="2" id="KW-1185">Reference proteome</keyword>
<dbReference type="RefSeq" id="WP_180893119.1">
    <property type="nucleotide sequence ID" value="NZ_JACCKD010000004.1"/>
</dbReference>
<accession>A0A838AAL4</accession>
<dbReference type="AlphaFoldDB" id="A0A838AAL4"/>
<dbReference type="EMBL" id="JACCKD010000004">
    <property type="protein sequence ID" value="MBA0126280.1"/>
    <property type="molecule type" value="Genomic_DNA"/>
</dbReference>
<dbReference type="Gene3D" id="3.30.2220.20">
    <property type="entry name" value="Phage tail assembly chaperone gp13-like"/>
    <property type="match status" value="1"/>
</dbReference>
<proteinExistence type="predicted"/>
<gene>
    <name evidence="1" type="ORF">H0B56_12080</name>
</gene>
<evidence type="ECO:0000313" key="1">
    <source>
        <dbReference type="EMBL" id="MBA0126280.1"/>
    </source>
</evidence>
<organism evidence="1 2">
    <name type="scientific">Haloechinothrix aidingensis</name>
    <dbReference type="NCBI Taxonomy" id="2752311"/>
    <lineage>
        <taxon>Bacteria</taxon>
        <taxon>Bacillati</taxon>
        <taxon>Actinomycetota</taxon>
        <taxon>Actinomycetes</taxon>
        <taxon>Pseudonocardiales</taxon>
        <taxon>Pseudonocardiaceae</taxon>
        <taxon>Haloechinothrix</taxon>
    </lineage>
</organism>
<dbReference type="Proteomes" id="UP000582974">
    <property type="component" value="Unassembled WGS sequence"/>
</dbReference>
<comment type="caution">
    <text evidence="1">The sequence shown here is derived from an EMBL/GenBank/DDBJ whole genome shotgun (WGS) entry which is preliminary data.</text>
</comment>